<comment type="caution">
    <text evidence="2">The sequence shown here is derived from an EMBL/GenBank/DDBJ whole genome shotgun (WGS) entry which is preliminary data.</text>
</comment>
<dbReference type="AlphaFoldDB" id="A0A840UDD6"/>
<dbReference type="RefSeq" id="WP_183700283.1">
    <property type="nucleotide sequence ID" value="NZ_JACHFE010000002.1"/>
</dbReference>
<dbReference type="Proteomes" id="UP000591735">
    <property type="component" value="Unassembled WGS sequence"/>
</dbReference>
<proteinExistence type="predicted"/>
<keyword evidence="3" id="KW-1185">Reference proteome</keyword>
<accession>A0A840UDD6</accession>
<organism evidence="2 3">
    <name type="scientific">Marinobacter oulmenensis</name>
    <dbReference type="NCBI Taxonomy" id="643747"/>
    <lineage>
        <taxon>Bacteria</taxon>
        <taxon>Pseudomonadati</taxon>
        <taxon>Pseudomonadota</taxon>
        <taxon>Gammaproteobacteria</taxon>
        <taxon>Pseudomonadales</taxon>
        <taxon>Marinobacteraceae</taxon>
        <taxon>Marinobacter</taxon>
    </lineage>
</organism>
<protein>
    <submittedName>
        <fullName evidence="2">Phage-related tail fiber protein</fullName>
    </submittedName>
</protein>
<feature type="domain" description="Phage tail fibre protein N-terminal" evidence="1">
    <location>
        <begin position="1"/>
        <end position="150"/>
    </location>
</feature>
<evidence type="ECO:0000313" key="3">
    <source>
        <dbReference type="Proteomes" id="UP000591735"/>
    </source>
</evidence>
<dbReference type="PANTHER" id="PTHR35191:SF1">
    <property type="entry name" value="PROPHAGE SIDE TAIL FIBER PROTEIN HOMOLOG STFQ-RELATED"/>
    <property type="match status" value="1"/>
</dbReference>
<evidence type="ECO:0000313" key="2">
    <source>
        <dbReference type="EMBL" id="MBB5320465.1"/>
    </source>
</evidence>
<reference evidence="2 3" key="1">
    <citation type="submission" date="2020-08" db="EMBL/GenBank/DDBJ databases">
        <title>Genomic Encyclopedia of Type Strains, Phase IV (KMG-IV): sequencing the most valuable type-strain genomes for metagenomic binning, comparative biology and taxonomic classification.</title>
        <authorList>
            <person name="Goeker M."/>
        </authorList>
    </citation>
    <scope>NUCLEOTIDE SEQUENCE [LARGE SCALE GENOMIC DNA]</scope>
    <source>
        <strain evidence="2 3">DSM 22359</strain>
    </source>
</reference>
<sequence>MPATYYTVLTEVGQSKLANAVALGQTIDIAELAVGDGSGSLPTPETDRTALINEVRRAAINRSEVDDQNPNWVVVEQVLPPDVGGWTIREVGIYDVDGDLIGYGNYPETYKPVLAEGSSRTQTIRFVMEVSDTAAVTLKVDPSVVLATRDYADTAVENHAAETEGVHGIPAGKAVIHTGSVATTTTAGIVEKATPTEAKQGTADKFPDAKEVLAAIQANPYLAEAPGKPFPVFDHLTGVNPPSNAGTAKFIKLTAGEDGAGGYNEGLLINETVTGSGPTVEITAEIATGPSEGAIVHLINSEKRYIAPGESSGTAANDQMQQITGTAGGPSGAFLYGGMSQTQGAFSTPEIGTHNADVGSSKTRLIEFDSANSPNARTGDHTNVKRIEATHYMRIA</sequence>
<evidence type="ECO:0000259" key="1">
    <source>
        <dbReference type="Pfam" id="PF12571"/>
    </source>
</evidence>
<name>A0A840UDD6_9GAMM</name>
<gene>
    <name evidence="2" type="ORF">HNR38_000937</name>
</gene>
<dbReference type="InterPro" id="IPR022225">
    <property type="entry name" value="Phage_tail_fibre_N"/>
</dbReference>
<dbReference type="InterPro" id="IPR051934">
    <property type="entry name" value="Phage_Tail_Fiber_Structural"/>
</dbReference>
<dbReference type="Pfam" id="PF12571">
    <property type="entry name" value="Phage_tail_fib"/>
    <property type="match status" value="1"/>
</dbReference>
<dbReference type="PANTHER" id="PTHR35191">
    <property type="entry name" value="PROPHAGE SIDE TAIL FIBER PROTEIN HOMOLOG STFQ-RELATED"/>
    <property type="match status" value="1"/>
</dbReference>
<dbReference type="EMBL" id="JACHFE010000002">
    <property type="protein sequence ID" value="MBB5320465.1"/>
    <property type="molecule type" value="Genomic_DNA"/>
</dbReference>